<proteinExistence type="predicted"/>
<feature type="chain" id="PRO_5008363159" evidence="2">
    <location>
        <begin position="29"/>
        <end position="127"/>
    </location>
</feature>
<reference evidence="3" key="1">
    <citation type="submission" date="2016-05" db="EMBL/GenBank/DDBJ databases">
        <authorList>
            <person name="Lavstsen T."/>
            <person name="Jespersen J.S."/>
        </authorList>
    </citation>
    <scope>NUCLEOTIDE SEQUENCE</scope>
    <source>
        <tissue evidence="3">Brain</tissue>
    </source>
</reference>
<evidence type="ECO:0000256" key="1">
    <source>
        <dbReference type="SAM" id="Phobius"/>
    </source>
</evidence>
<evidence type="ECO:0000256" key="2">
    <source>
        <dbReference type="SAM" id="SignalP"/>
    </source>
</evidence>
<dbReference type="EMBL" id="HADW01015124">
    <property type="protein sequence ID" value="SBP16524.1"/>
    <property type="molecule type" value="Transcribed_RNA"/>
</dbReference>
<gene>
    <name evidence="3" type="primary">Nfu_g_1_010008</name>
</gene>
<keyword evidence="2" id="KW-0732">Signal</keyword>
<organism evidence="3">
    <name type="scientific">Iconisemion striatum</name>
    <dbReference type="NCBI Taxonomy" id="60296"/>
    <lineage>
        <taxon>Eukaryota</taxon>
        <taxon>Metazoa</taxon>
        <taxon>Chordata</taxon>
        <taxon>Craniata</taxon>
        <taxon>Vertebrata</taxon>
        <taxon>Euteleostomi</taxon>
        <taxon>Actinopterygii</taxon>
        <taxon>Neopterygii</taxon>
        <taxon>Teleostei</taxon>
        <taxon>Neoteleostei</taxon>
        <taxon>Acanthomorphata</taxon>
        <taxon>Ovalentaria</taxon>
        <taxon>Atherinomorphae</taxon>
        <taxon>Cyprinodontiformes</taxon>
        <taxon>Nothobranchiidae</taxon>
        <taxon>Iconisemion</taxon>
    </lineage>
</organism>
<sequence>MSRFRFLTANLLGGSLLLLLLLTAVCEAQYYGDVTPAPDYDSSSNFTFEYSFYSNSSFDDLDKFFESVDENEEEEEVTVTVATTTSKETLEEISVTLPGASSLPVTLEFRMLIWTLMILMVLSLQQL</sequence>
<keyword evidence="1" id="KW-1133">Transmembrane helix</keyword>
<evidence type="ECO:0000313" key="3">
    <source>
        <dbReference type="EMBL" id="SBP16524.1"/>
    </source>
</evidence>
<protein>
    <submittedName>
        <fullName evidence="3">Uncharacterized protein</fullName>
    </submittedName>
</protein>
<reference evidence="3" key="2">
    <citation type="submission" date="2016-06" db="EMBL/GenBank/DDBJ databases">
        <title>The genome of a short-lived fish provides insights into sex chromosome evolution and the genetic control of aging.</title>
        <authorList>
            <person name="Reichwald K."/>
            <person name="Felder M."/>
            <person name="Petzold A."/>
            <person name="Koch P."/>
            <person name="Groth M."/>
            <person name="Platzer M."/>
        </authorList>
    </citation>
    <scope>NUCLEOTIDE SEQUENCE</scope>
    <source>
        <tissue evidence="3">Brain</tissue>
    </source>
</reference>
<name>A0A1A7XFB8_9TELE</name>
<feature type="transmembrane region" description="Helical" evidence="1">
    <location>
        <begin position="107"/>
        <end position="124"/>
    </location>
</feature>
<accession>A0A1A7XFB8</accession>
<keyword evidence="1" id="KW-0472">Membrane</keyword>
<dbReference type="AlphaFoldDB" id="A0A1A7XFB8"/>
<keyword evidence="1" id="KW-0812">Transmembrane</keyword>
<feature type="signal peptide" evidence="2">
    <location>
        <begin position="1"/>
        <end position="28"/>
    </location>
</feature>